<organism evidence="6">
    <name type="scientific">Eubosmina coregoni</name>
    <dbReference type="NCBI Taxonomy" id="186181"/>
    <lineage>
        <taxon>Eukaryota</taxon>
        <taxon>Metazoa</taxon>
        <taxon>Ecdysozoa</taxon>
        <taxon>Arthropoda</taxon>
        <taxon>Crustacea</taxon>
        <taxon>Branchiopoda</taxon>
        <taxon>Diplostraca</taxon>
        <taxon>Cladocera</taxon>
        <taxon>Anomopoda</taxon>
        <taxon>Bosminidae</taxon>
        <taxon>Eubosmina</taxon>
    </lineage>
</organism>
<evidence type="ECO:0000256" key="2">
    <source>
        <dbReference type="ARBA" id="ARBA00005988"/>
    </source>
</evidence>
<dbReference type="Gene3D" id="3.40.630.10">
    <property type="entry name" value="Zn peptidases"/>
    <property type="match status" value="1"/>
</dbReference>
<evidence type="ECO:0000256" key="4">
    <source>
        <dbReference type="SAM" id="MobiDB-lite"/>
    </source>
</evidence>
<evidence type="ECO:0000256" key="1">
    <source>
        <dbReference type="ARBA" id="ARBA00004123"/>
    </source>
</evidence>
<sequence>MDISVKALQATYGTVFSYGSIANVIYVASGSTVDWTYDTEKILYSYALELRDTGLYGGDIRPEQESNLSPPEHCYDPGSNSPTCNPAGSIFSSPKLVGSNNPFAVRSSPGRLNENSETSSQSTSSIIAPSKFGASSYTTQPGLSPPIAFTSSSIVTANHSAKEAHDGGECNGSSSKGTFASFSSSSAGMATQPQPHHFAFKPAATLGNPFAVAVEIAAIDGSSPIGSNGTRRSSSDPSTEPSKQSLVMPSRLDHVTTAGSSPTAPAAAGEDGGGGGSETATCPSTVTPISTGNLFATALATGGNTPATPSAAPATFSTFVFGQKLHERVANANHSTASNEPSANGSSANNNLFTVIPKEKTETESASSNGVAASKTLSEAAREIEEAQSAKRKYEEVAVITGEEDEQNALQVYGKLFNFDKGNWVERGRGTLRLNDKQVENQTLQSRLVMRTQGCLRVILNTKVWADMTIDKTSSKSIRLTAVDNETIRVFTFMASLKDTETLFNALEWRLATLRAQQNRAAVLATASATASLDPTSSSTDGITEENESTSGSTSSTAKRTAEGDIGEPDEAKKKRSE</sequence>
<feature type="region of interest" description="Disordered" evidence="4">
    <location>
        <begin position="102"/>
        <end position="126"/>
    </location>
</feature>
<dbReference type="Pfam" id="PF00638">
    <property type="entry name" value="Ran_BP1"/>
    <property type="match status" value="1"/>
</dbReference>
<feature type="compositionally biased region" description="Low complexity" evidence="4">
    <location>
        <begin position="113"/>
        <end position="126"/>
    </location>
</feature>
<name>A0A4Y7LP08_9CRUS</name>
<comment type="subcellular location">
    <subcellularLocation>
        <location evidence="1">Nucleus</location>
    </subcellularLocation>
</comment>
<dbReference type="SUPFAM" id="SSF50729">
    <property type="entry name" value="PH domain-like"/>
    <property type="match status" value="1"/>
</dbReference>
<keyword evidence="3" id="KW-0539">Nucleus</keyword>
<dbReference type="Pfam" id="PF00246">
    <property type="entry name" value="Peptidase_M14"/>
    <property type="match status" value="1"/>
</dbReference>
<evidence type="ECO:0000313" key="6">
    <source>
        <dbReference type="EMBL" id="SVE69834.1"/>
    </source>
</evidence>
<dbReference type="Gene3D" id="2.30.29.30">
    <property type="entry name" value="Pleckstrin-homology domain (PH domain)/Phosphotyrosine-binding domain (PTB)"/>
    <property type="match status" value="1"/>
</dbReference>
<gene>
    <name evidence="6" type="primary">EOG090X078K</name>
</gene>
<evidence type="ECO:0000259" key="5">
    <source>
        <dbReference type="PROSITE" id="PS50196"/>
    </source>
</evidence>
<reference evidence="6" key="1">
    <citation type="submission" date="2018-08" db="EMBL/GenBank/DDBJ databases">
        <authorList>
            <person name="Cornetti L."/>
        </authorList>
    </citation>
    <scope>NUCLEOTIDE SEQUENCE</scope>
    <source>
        <strain evidence="6">FI-BAL1-1</strain>
    </source>
</reference>
<dbReference type="SUPFAM" id="SSF53187">
    <property type="entry name" value="Zn-dependent exopeptidases"/>
    <property type="match status" value="1"/>
</dbReference>
<feature type="domain" description="RanBD1" evidence="5">
    <location>
        <begin position="395"/>
        <end position="471"/>
    </location>
</feature>
<dbReference type="GO" id="GO:0004181">
    <property type="term" value="F:metallocarboxypeptidase activity"/>
    <property type="evidence" value="ECO:0007669"/>
    <property type="project" value="InterPro"/>
</dbReference>
<proteinExistence type="evidence at transcript level"/>
<dbReference type="CDD" id="cd13180">
    <property type="entry name" value="RanBD_RanBP3"/>
    <property type="match status" value="1"/>
</dbReference>
<dbReference type="InterPro" id="IPR045255">
    <property type="entry name" value="RanBP1-like"/>
</dbReference>
<accession>A0A4Y7LP08</accession>
<dbReference type="PANTHER" id="PTHR23138:SF142">
    <property type="entry name" value="RAN-BINDING PROTEIN 3B-RELATED"/>
    <property type="match status" value="1"/>
</dbReference>
<dbReference type="AlphaFoldDB" id="A0A4Y7LP08"/>
<feature type="compositionally biased region" description="Low complexity" evidence="4">
    <location>
        <begin position="527"/>
        <end position="541"/>
    </location>
</feature>
<dbReference type="EMBL" id="LR000215">
    <property type="protein sequence ID" value="SVE69834.1"/>
    <property type="molecule type" value="mRNA"/>
</dbReference>
<feature type="compositionally biased region" description="Low complexity" evidence="4">
    <location>
        <begin position="256"/>
        <end position="269"/>
    </location>
</feature>
<protein>
    <submittedName>
        <fullName evidence="6">EOG090X078K</fullName>
    </submittedName>
</protein>
<dbReference type="GO" id="GO:0008270">
    <property type="term" value="F:zinc ion binding"/>
    <property type="evidence" value="ECO:0007669"/>
    <property type="project" value="InterPro"/>
</dbReference>
<dbReference type="PANTHER" id="PTHR23138">
    <property type="entry name" value="RAN BINDING PROTEIN"/>
    <property type="match status" value="1"/>
</dbReference>
<dbReference type="InterPro" id="IPR000156">
    <property type="entry name" value="Ran_bind_dom"/>
</dbReference>
<dbReference type="GO" id="GO:0006611">
    <property type="term" value="P:protein export from nucleus"/>
    <property type="evidence" value="ECO:0007669"/>
    <property type="project" value="TreeGrafter"/>
</dbReference>
<feature type="compositionally biased region" description="Polar residues" evidence="4">
    <location>
        <begin position="224"/>
        <end position="247"/>
    </location>
</feature>
<dbReference type="PROSITE" id="PS50196">
    <property type="entry name" value="RANBD1"/>
    <property type="match status" value="1"/>
</dbReference>
<dbReference type="SMART" id="SM00160">
    <property type="entry name" value="RanBD"/>
    <property type="match status" value="1"/>
</dbReference>
<dbReference type="InterPro" id="IPR011993">
    <property type="entry name" value="PH-like_dom_sf"/>
</dbReference>
<feature type="region of interest" description="Disordered" evidence="4">
    <location>
        <begin position="527"/>
        <end position="578"/>
    </location>
</feature>
<comment type="similarity">
    <text evidence="2">Belongs to the peptidase M14 family.</text>
</comment>
<feature type="region of interest" description="Disordered" evidence="4">
    <location>
        <begin position="221"/>
        <end position="282"/>
    </location>
</feature>
<dbReference type="GO" id="GO:0005634">
    <property type="term" value="C:nucleus"/>
    <property type="evidence" value="ECO:0007669"/>
    <property type="project" value="UniProtKB-SubCell"/>
</dbReference>
<feature type="region of interest" description="Disordered" evidence="4">
    <location>
        <begin position="60"/>
        <end position="80"/>
    </location>
</feature>
<dbReference type="InterPro" id="IPR000834">
    <property type="entry name" value="Peptidase_M14"/>
</dbReference>
<dbReference type="GO" id="GO:0006508">
    <property type="term" value="P:proteolysis"/>
    <property type="evidence" value="ECO:0007669"/>
    <property type="project" value="InterPro"/>
</dbReference>
<evidence type="ECO:0000256" key="3">
    <source>
        <dbReference type="ARBA" id="ARBA00023242"/>
    </source>
</evidence>